<evidence type="ECO:0000256" key="1">
    <source>
        <dbReference type="ARBA" id="ARBA00022630"/>
    </source>
</evidence>
<evidence type="ECO:0000256" key="3">
    <source>
        <dbReference type="ARBA" id="ARBA00023002"/>
    </source>
</evidence>
<keyword evidence="2" id="KW-0288">FMN</keyword>
<organism evidence="4 5">
    <name type="scientific">Lentinus tigrinus ALCF2SS1-6</name>
    <dbReference type="NCBI Taxonomy" id="1328759"/>
    <lineage>
        <taxon>Eukaryota</taxon>
        <taxon>Fungi</taxon>
        <taxon>Dikarya</taxon>
        <taxon>Basidiomycota</taxon>
        <taxon>Agaricomycotina</taxon>
        <taxon>Agaricomycetes</taxon>
        <taxon>Polyporales</taxon>
        <taxon>Polyporaceae</taxon>
        <taxon>Lentinus</taxon>
    </lineage>
</organism>
<keyword evidence="5" id="KW-1185">Reference proteome</keyword>
<dbReference type="AlphaFoldDB" id="A0A5C2SKR7"/>
<dbReference type="PANTHER" id="PTHR32332">
    <property type="entry name" value="2-NITROPROPANE DIOXYGENASE"/>
    <property type="match status" value="1"/>
</dbReference>
<evidence type="ECO:0000313" key="5">
    <source>
        <dbReference type="Proteomes" id="UP000313359"/>
    </source>
</evidence>
<keyword evidence="3" id="KW-0560">Oxidoreductase</keyword>
<protein>
    <submittedName>
        <fullName evidence="4">2-nitropropane dioxygenase</fullName>
    </submittedName>
</protein>
<proteinExistence type="predicted"/>
<name>A0A5C2SKR7_9APHY</name>
<dbReference type="GO" id="GO:0018580">
    <property type="term" value="F:nitronate monooxygenase activity"/>
    <property type="evidence" value="ECO:0007669"/>
    <property type="project" value="InterPro"/>
</dbReference>
<dbReference type="SUPFAM" id="SSF51412">
    <property type="entry name" value="Inosine monophosphate dehydrogenase (IMPDH)"/>
    <property type="match status" value="1"/>
</dbReference>
<dbReference type="Pfam" id="PF03060">
    <property type="entry name" value="NMO"/>
    <property type="match status" value="1"/>
</dbReference>
<dbReference type="InterPro" id="IPR013785">
    <property type="entry name" value="Aldolase_TIM"/>
</dbReference>
<keyword evidence="1" id="KW-0285">Flavoprotein</keyword>
<evidence type="ECO:0000256" key="2">
    <source>
        <dbReference type="ARBA" id="ARBA00022643"/>
    </source>
</evidence>
<dbReference type="Proteomes" id="UP000313359">
    <property type="component" value="Unassembled WGS sequence"/>
</dbReference>
<sequence>MQAVKTSLTRLLGIRVPVICGAMAGGSSARLVVEVARGGGFGVIGGAFIPPEKLREELAFVRDSFPDLGQKPLPIGVGFIAWLLDTKEEAAKQLIDVVVESNVEALWFAFGNDVYRWVQYARTSPAGASSTRKPLIFVQVTSVQEALLAAKEWKADVIVAQGNDAGGHGGASTPSTFTLVSEILAALPGDNAPPVLAAGGIANGTQVAAYLTLGAAGAVLGTRFLLTPESLYSDAQKAALLAANSGSTLRTLALDYARGTYGWPKGIDGRGIRNKIVDDIEAGIPHETVREKLAKGKQEGDANYMVTWSGTGVGLMHEIKPAKDVMAELHTDIVRQLQRSQSLLQH</sequence>
<dbReference type="PANTHER" id="PTHR32332:SF31">
    <property type="entry name" value="2-NITROPROPANE DIOXYGENASE FAMILY, PUTATIVE (AFU_ORTHOLOGUE AFUA_2G09850)-RELATED"/>
    <property type="match status" value="1"/>
</dbReference>
<evidence type="ECO:0000313" key="4">
    <source>
        <dbReference type="EMBL" id="RPD64332.1"/>
    </source>
</evidence>
<keyword evidence="4" id="KW-0223">Dioxygenase</keyword>
<dbReference type="STRING" id="1328759.A0A5C2SKR7"/>
<gene>
    <name evidence="4" type="ORF">L227DRAFT_571894</name>
</gene>
<reference evidence="4" key="1">
    <citation type="journal article" date="2018" name="Genome Biol. Evol.">
        <title>Genomics and development of Lentinus tigrinus, a white-rot wood-decaying mushroom with dimorphic fruiting bodies.</title>
        <authorList>
            <person name="Wu B."/>
            <person name="Xu Z."/>
            <person name="Knudson A."/>
            <person name="Carlson A."/>
            <person name="Chen N."/>
            <person name="Kovaka S."/>
            <person name="LaButti K."/>
            <person name="Lipzen A."/>
            <person name="Pennachio C."/>
            <person name="Riley R."/>
            <person name="Schakwitz W."/>
            <person name="Umezawa K."/>
            <person name="Ohm R.A."/>
            <person name="Grigoriev I.V."/>
            <person name="Nagy L.G."/>
            <person name="Gibbons J."/>
            <person name="Hibbett D."/>
        </authorList>
    </citation>
    <scope>NUCLEOTIDE SEQUENCE [LARGE SCALE GENOMIC DNA]</scope>
    <source>
        <strain evidence="4">ALCF2SS1-6</strain>
    </source>
</reference>
<dbReference type="CDD" id="cd04730">
    <property type="entry name" value="NPD_like"/>
    <property type="match status" value="1"/>
</dbReference>
<dbReference type="InterPro" id="IPR004136">
    <property type="entry name" value="NMO"/>
</dbReference>
<dbReference type="OrthoDB" id="2349068at2759"/>
<accession>A0A5C2SKR7</accession>
<dbReference type="Gene3D" id="3.20.20.70">
    <property type="entry name" value="Aldolase class I"/>
    <property type="match status" value="1"/>
</dbReference>
<dbReference type="EMBL" id="ML122254">
    <property type="protein sequence ID" value="RPD64332.1"/>
    <property type="molecule type" value="Genomic_DNA"/>
</dbReference>
<dbReference type="GO" id="GO:0051213">
    <property type="term" value="F:dioxygenase activity"/>
    <property type="evidence" value="ECO:0007669"/>
    <property type="project" value="UniProtKB-KW"/>
</dbReference>